<dbReference type="AlphaFoldDB" id="A0A5C3QVL4"/>
<sequence length="258" mass="29010">MNVRVHPSQIEFVIFTFPGKASTPVSCLHSFRVWLRCNGVDHRLFAGEDLWLGQDPTFSSIEDASFARLKNVGSDYQVYQSIVGGATVLFTVRWEQLPDFNYQYSLDYEAGGIGEILYTWKLRTSHDPRLLAFLIYSVPMQTKPSNSCHRLRLWAHSAAPFPKPTSPASATPLPFGESHIYQRLWKSDTFKVGSRLSFDSLNSRAQRAFAVEPPRLITTTTSAIDSPKSLHASRGRRALPTIPAGTSHYEEDHGGEFM</sequence>
<name>A0A5C3QVL4_9AGAR</name>
<gene>
    <name evidence="1" type="ORF">BDV98DRAFT_560993</name>
</gene>
<accession>A0A5C3QVL4</accession>
<evidence type="ECO:0000313" key="2">
    <source>
        <dbReference type="Proteomes" id="UP000305067"/>
    </source>
</evidence>
<dbReference type="Proteomes" id="UP000305067">
    <property type="component" value="Unassembled WGS sequence"/>
</dbReference>
<evidence type="ECO:0000313" key="1">
    <source>
        <dbReference type="EMBL" id="TFL05992.1"/>
    </source>
</evidence>
<keyword evidence="2" id="KW-1185">Reference proteome</keyword>
<organism evidence="1 2">
    <name type="scientific">Pterulicium gracile</name>
    <dbReference type="NCBI Taxonomy" id="1884261"/>
    <lineage>
        <taxon>Eukaryota</taxon>
        <taxon>Fungi</taxon>
        <taxon>Dikarya</taxon>
        <taxon>Basidiomycota</taxon>
        <taxon>Agaricomycotina</taxon>
        <taxon>Agaricomycetes</taxon>
        <taxon>Agaricomycetidae</taxon>
        <taxon>Agaricales</taxon>
        <taxon>Pleurotineae</taxon>
        <taxon>Pterulaceae</taxon>
        <taxon>Pterulicium</taxon>
    </lineage>
</organism>
<reference evidence="1 2" key="1">
    <citation type="journal article" date="2019" name="Nat. Ecol. Evol.">
        <title>Megaphylogeny resolves global patterns of mushroom evolution.</title>
        <authorList>
            <person name="Varga T."/>
            <person name="Krizsan K."/>
            <person name="Foldi C."/>
            <person name="Dima B."/>
            <person name="Sanchez-Garcia M."/>
            <person name="Sanchez-Ramirez S."/>
            <person name="Szollosi G.J."/>
            <person name="Szarkandi J.G."/>
            <person name="Papp V."/>
            <person name="Albert L."/>
            <person name="Andreopoulos W."/>
            <person name="Angelini C."/>
            <person name="Antonin V."/>
            <person name="Barry K.W."/>
            <person name="Bougher N.L."/>
            <person name="Buchanan P."/>
            <person name="Buyck B."/>
            <person name="Bense V."/>
            <person name="Catcheside P."/>
            <person name="Chovatia M."/>
            <person name="Cooper J."/>
            <person name="Damon W."/>
            <person name="Desjardin D."/>
            <person name="Finy P."/>
            <person name="Geml J."/>
            <person name="Haridas S."/>
            <person name="Hughes K."/>
            <person name="Justo A."/>
            <person name="Karasinski D."/>
            <person name="Kautmanova I."/>
            <person name="Kiss B."/>
            <person name="Kocsube S."/>
            <person name="Kotiranta H."/>
            <person name="LaButti K.M."/>
            <person name="Lechner B.E."/>
            <person name="Liimatainen K."/>
            <person name="Lipzen A."/>
            <person name="Lukacs Z."/>
            <person name="Mihaltcheva S."/>
            <person name="Morgado L.N."/>
            <person name="Niskanen T."/>
            <person name="Noordeloos M.E."/>
            <person name="Ohm R.A."/>
            <person name="Ortiz-Santana B."/>
            <person name="Ovrebo C."/>
            <person name="Racz N."/>
            <person name="Riley R."/>
            <person name="Savchenko A."/>
            <person name="Shiryaev A."/>
            <person name="Soop K."/>
            <person name="Spirin V."/>
            <person name="Szebenyi C."/>
            <person name="Tomsovsky M."/>
            <person name="Tulloss R.E."/>
            <person name="Uehling J."/>
            <person name="Grigoriev I.V."/>
            <person name="Vagvolgyi C."/>
            <person name="Papp T."/>
            <person name="Martin F.M."/>
            <person name="Miettinen O."/>
            <person name="Hibbett D.S."/>
            <person name="Nagy L.G."/>
        </authorList>
    </citation>
    <scope>NUCLEOTIDE SEQUENCE [LARGE SCALE GENOMIC DNA]</scope>
    <source>
        <strain evidence="1 2">CBS 309.79</strain>
    </source>
</reference>
<dbReference type="EMBL" id="ML178816">
    <property type="protein sequence ID" value="TFL05992.1"/>
    <property type="molecule type" value="Genomic_DNA"/>
</dbReference>
<dbReference type="OrthoDB" id="3210666at2759"/>
<proteinExistence type="predicted"/>
<protein>
    <submittedName>
        <fullName evidence="1">Uncharacterized protein</fullName>
    </submittedName>
</protein>